<keyword evidence="7" id="KW-0902">Two-component regulatory system</keyword>
<keyword evidence="9" id="KW-0812">Transmembrane</keyword>
<evidence type="ECO:0000313" key="12">
    <source>
        <dbReference type="EMBL" id="CBK40318.1"/>
    </source>
</evidence>
<evidence type="ECO:0000259" key="11">
    <source>
        <dbReference type="PROSITE" id="PS50885"/>
    </source>
</evidence>
<comment type="subcellular location">
    <subcellularLocation>
        <location evidence="2">Membrane</location>
    </subcellularLocation>
</comment>
<dbReference type="InterPro" id="IPR003660">
    <property type="entry name" value="HAMP_dom"/>
</dbReference>
<dbReference type="Pfam" id="PF02518">
    <property type="entry name" value="HATPase_c"/>
    <property type="match status" value="1"/>
</dbReference>
<name>D8PAQ9_9BACT</name>
<dbReference type="PRINTS" id="PR00344">
    <property type="entry name" value="BCTRLSENSOR"/>
</dbReference>
<dbReference type="EC" id="2.7.13.3" evidence="3"/>
<dbReference type="InterPro" id="IPR036890">
    <property type="entry name" value="HATPase_C_sf"/>
</dbReference>
<sequence length="771" mass="85187">MKGLTVKGPAHYLTSPSLYPSGPGRFVSLRTKFVVFFSLIIILTCSGMSWYFIHSKRIAMTERVQDLGTILVKNLAHNVRYGIIIEERVILEQFIDGVMGVDEVVYALITGTDGQILAAKSKGRLDSPLGTVRSTERPFYPRPDIAEAVIKRSGAEPTITHLRLSGADTIPLREKDSTLPISTSGIHVETFYDFAIPVMKRSESRLEALALQEEETRKAAIAPSTPQAFGVVQIGLTEVPMQRELAKILRNFLLLTLGIITAGILCTNLLARRIITPLRHLAAGARKVSEGDLSTFVVPTTQDEVGQLTALFNLMTKSLQERNQAISANLETIRRHVTQLTTLNQSSTAITSTLDLDRLLSIVLQLLSANLGFARMVLFLWDSERGVATVGQMLGMPQEAEEAARRLEIPVYEDGGFAAELLIHGKPLFVPSIEPVADRISPAVLPWLRQVGISSFVAAPLRSQQRILGYLGADRGTQPCSQEDLDLLITIASHVAVAVDNARAYTELATLTDHLERRVQERTHELQTVNERLQEHDQRRSKFVSVASHELRTPMTSIKGFVENMLDGLTGQLSERQEHYLQRVKHNVDRLTRIINQLLDWSRLDVGRIEIKPEPLHIDEFVRDVVESFQTLAAEKSIVLDVLPCEQPITVRADRDKLEQILWNLVGNAIKFTPPSGHVSVSCSICDARYAQITVADTGCGIAPDELPHVFNEFSKVESAMPSSQGAQLGLFITKSLVALHGGQMCVDSRLGVGTQFYFTLPLDNAPASTP</sequence>
<dbReference type="AlphaFoldDB" id="D8PAQ9"/>
<evidence type="ECO:0000256" key="7">
    <source>
        <dbReference type="ARBA" id="ARBA00023012"/>
    </source>
</evidence>
<dbReference type="Gene3D" id="3.30.450.40">
    <property type="match status" value="1"/>
</dbReference>
<proteinExistence type="predicted"/>
<organism evidence="12 13">
    <name type="scientific">Nitrospira defluvii</name>
    <dbReference type="NCBI Taxonomy" id="330214"/>
    <lineage>
        <taxon>Bacteria</taxon>
        <taxon>Pseudomonadati</taxon>
        <taxon>Nitrospirota</taxon>
        <taxon>Nitrospiria</taxon>
        <taxon>Nitrospirales</taxon>
        <taxon>Nitrospiraceae</taxon>
        <taxon>Nitrospira</taxon>
    </lineage>
</organism>
<dbReference type="Pfam" id="PF01590">
    <property type="entry name" value="GAF"/>
    <property type="match status" value="1"/>
</dbReference>
<feature type="domain" description="HAMP" evidence="11">
    <location>
        <begin position="272"/>
        <end position="324"/>
    </location>
</feature>
<evidence type="ECO:0000256" key="1">
    <source>
        <dbReference type="ARBA" id="ARBA00000085"/>
    </source>
</evidence>
<feature type="transmembrane region" description="Helical" evidence="9">
    <location>
        <begin position="252"/>
        <end position="271"/>
    </location>
</feature>
<comment type="catalytic activity">
    <reaction evidence="1">
        <text>ATP + protein L-histidine = ADP + protein N-phospho-L-histidine.</text>
        <dbReference type="EC" id="2.7.13.3"/>
    </reaction>
</comment>
<dbReference type="Proteomes" id="UP000001660">
    <property type="component" value="Chromosome"/>
</dbReference>
<protein>
    <recommendedName>
        <fullName evidence="3">histidine kinase</fullName>
        <ecNumber evidence="3">2.7.13.3</ecNumber>
    </recommendedName>
</protein>
<dbReference type="STRING" id="330214.NIDE0543"/>
<dbReference type="PROSITE" id="PS50885">
    <property type="entry name" value="HAMP"/>
    <property type="match status" value="1"/>
</dbReference>
<dbReference type="InterPro" id="IPR004358">
    <property type="entry name" value="Sig_transdc_His_kin-like_C"/>
</dbReference>
<dbReference type="GO" id="GO:0016020">
    <property type="term" value="C:membrane"/>
    <property type="evidence" value="ECO:0007669"/>
    <property type="project" value="UniProtKB-SubCell"/>
</dbReference>
<keyword evidence="6" id="KW-0418">Kinase</keyword>
<dbReference type="SUPFAM" id="SSF55874">
    <property type="entry name" value="ATPase domain of HSP90 chaperone/DNA topoisomerase II/histidine kinase"/>
    <property type="match status" value="1"/>
</dbReference>
<dbReference type="SMART" id="SM00388">
    <property type="entry name" value="HisKA"/>
    <property type="match status" value="1"/>
</dbReference>
<keyword evidence="13" id="KW-1185">Reference proteome</keyword>
<dbReference type="InterPro" id="IPR029016">
    <property type="entry name" value="GAF-like_dom_sf"/>
</dbReference>
<dbReference type="FunFam" id="3.30.565.10:FF:000006">
    <property type="entry name" value="Sensor histidine kinase WalK"/>
    <property type="match status" value="1"/>
</dbReference>
<evidence type="ECO:0000256" key="9">
    <source>
        <dbReference type="SAM" id="Phobius"/>
    </source>
</evidence>
<dbReference type="CDD" id="cd00082">
    <property type="entry name" value="HisKA"/>
    <property type="match status" value="1"/>
</dbReference>
<dbReference type="FunFam" id="1.10.287.130:FF:000001">
    <property type="entry name" value="Two-component sensor histidine kinase"/>
    <property type="match status" value="1"/>
</dbReference>
<keyword evidence="8 9" id="KW-0472">Membrane</keyword>
<dbReference type="HOGENOM" id="CLU_000445_89_2_0"/>
<accession>D8PAQ9</accession>
<dbReference type="InterPro" id="IPR003018">
    <property type="entry name" value="GAF"/>
</dbReference>
<dbReference type="Gene3D" id="3.30.565.10">
    <property type="entry name" value="Histidine kinase-like ATPase, C-terminal domain"/>
    <property type="match status" value="1"/>
</dbReference>
<evidence type="ECO:0000256" key="3">
    <source>
        <dbReference type="ARBA" id="ARBA00012438"/>
    </source>
</evidence>
<dbReference type="PANTHER" id="PTHR43711:SF1">
    <property type="entry name" value="HISTIDINE KINASE 1"/>
    <property type="match status" value="1"/>
</dbReference>
<dbReference type="PANTHER" id="PTHR43711">
    <property type="entry name" value="TWO-COMPONENT HISTIDINE KINASE"/>
    <property type="match status" value="1"/>
</dbReference>
<evidence type="ECO:0000256" key="2">
    <source>
        <dbReference type="ARBA" id="ARBA00004370"/>
    </source>
</evidence>
<dbReference type="InterPro" id="IPR036097">
    <property type="entry name" value="HisK_dim/P_sf"/>
</dbReference>
<dbReference type="KEGG" id="nde:NIDE0543"/>
<evidence type="ECO:0000256" key="4">
    <source>
        <dbReference type="ARBA" id="ARBA00022553"/>
    </source>
</evidence>
<evidence type="ECO:0000256" key="6">
    <source>
        <dbReference type="ARBA" id="ARBA00022777"/>
    </source>
</evidence>
<keyword evidence="9" id="KW-1133">Transmembrane helix</keyword>
<reference evidence="12 13" key="1">
    <citation type="journal article" date="2010" name="Proc. Natl. Acad. Sci. U.S.A.">
        <title>A Nitrospira metagenome illuminates the physiology and evolution of globally important nitrite-oxidizing bacteria.</title>
        <authorList>
            <person name="Lucker S."/>
            <person name="Wagner M."/>
            <person name="Maixner F."/>
            <person name="Pelletier E."/>
            <person name="Koch H."/>
            <person name="Vacherie B."/>
            <person name="Rattei T."/>
            <person name="Sinninghe Damste J."/>
            <person name="Spieck E."/>
            <person name="Le Paslier D."/>
            <person name="Daims H."/>
        </authorList>
    </citation>
    <scope>NUCLEOTIDE SEQUENCE [LARGE SCALE GENOMIC DNA]</scope>
</reference>
<dbReference type="Gene3D" id="1.10.287.130">
    <property type="match status" value="1"/>
</dbReference>
<dbReference type="PROSITE" id="PS50109">
    <property type="entry name" value="HIS_KIN"/>
    <property type="match status" value="1"/>
</dbReference>
<evidence type="ECO:0000256" key="8">
    <source>
        <dbReference type="ARBA" id="ARBA00023136"/>
    </source>
</evidence>
<dbReference type="SUPFAM" id="SSF55781">
    <property type="entry name" value="GAF domain-like"/>
    <property type="match status" value="1"/>
</dbReference>
<dbReference type="SMART" id="SM00387">
    <property type="entry name" value="HATPase_c"/>
    <property type="match status" value="1"/>
</dbReference>
<dbReference type="eggNOG" id="COG2205">
    <property type="taxonomic scope" value="Bacteria"/>
</dbReference>
<keyword evidence="4" id="KW-0597">Phosphoprotein</keyword>
<dbReference type="InterPro" id="IPR005467">
    <property type="entry name" value="His_kinase_dom"/>
</dbReference>
<dbReference type="Pfam" id="PF00672">
    <property type="entry name" value="HAMP"/>
    <property type="match status" value="1"/>
</dbReference>
<dbReference type="InterPro" id="IPR050736">
    <property type="entry name" value="Sensor_HK_Regulatory"/>
</dbReference>
<dbReference type="InterPro" id="IPR003594">
    <property type="entry name" value="HATPase_dom"/>
</dbReference>
<dbReference type="SUPFAM" id="SSF158472">
    <property type="entry name" value="HAMP domain-like"/>
    <property type="match status" value="1"/>
</dbReference>
<dbReference type="EMBL" id="FP929003">
    <property type="protein sequence ID" value="CBK40318.1"/>
    <property type="molecule type" value="Genomic_DNA"/>
</dbReference>
<dbReference type="SMART" id="SM00065">
    <property type="entry name" value="GAF"/>
    <property type="match status" value="1"/>
</dbReference>
<dbReference type="GO" id="GO:0000155">
    <property type="term" value="F:phosphorelay sensor kinase activity"/>
    <property type="evidence" value="ECO:0007669"/>
    <property type="project" value="InterPro"/>
</dbReference>
<keyword evidence="5" id="KW-0808">Transferase</keyword>
<evidence type="ECO:0000313" key="13">
    <source>
        <dbReference type="Proteomes" id="UP000001660"/>
    </source>
</evidence>
<dbReference type="InterPro" id="IPR003661">
    <property type="entry name" value="HisK_dim/P_dom"/>
</dbReference>
<feature type="transmembrane region" description="Helical" evidence="9">
    <location>
        <begin position="33"/>
        <end position="53"/>
    </location>
</feature>
<dbReference type="SUPFAM" id="SSF47384">
    <property type="entry name" value="Homodimeric domain of signal transducing histidine kinase"/>
    <property type="match status" value="1"/>
</dbReference>
<feature type="domain" description="Histidine kinase" evidence="10">
    <location>
        <begin position="546"/>
        <end position="765"/>
    </location>
</feature>
<gene>
    <name evidence="12" type="ORF">NIDE0543</name>
</gene>
<dbReference type="SMART" id="SM00304">
    <property type="entry name" value="HAMP"/>
    <property type="match status" value="1"/>
</dbReference>
<evidence type="ECO:0000256" key="5">
    <source>
        <dbReference type="ARBA" id="ARBA00022679"/>
    </source>
</evidence>
<dbReference type="OrthoDB" id="1931120at2"/>
<dbReference type="Gene3D" id="6.10.340.10">
    <property type="match status" value="1"/>
</dbReference>
<evidence type="ECO:0000259" key="10">
    <source>
        <dbReference type="PROSITE" id="PS50109"/>
    </source>
</evidence>
<dbReference type="CDD" id="cd06225">
    <property type="entry name" value="HAMP"/>
    <property type="match status" value="1"/>
</dbReference>
<dbReference type="Pfam" id="PF00512">
    <property type="entry name" value="HisKA"/>
    <property type="match status" value="1"/>
</dbReference>